<dbReference type="Proteomes" id="UP000812277">
    <property type="component" value="Unassembled WGS sequence"/>
</dbReference>
<sequence>MTQGQNFTMYAGDTKEIVVTIPDVDLLGATIKWAMLKTATGPTIIQRSTTVGIIVDADAGTFTFKLESADTENLYGQYYHEAELTDVLGNVSTIMTGAVFIKPSST</sequence>
<name>A0ABS7D7P7_9BACL</name>
<evidence type="ECO:0000313" key="2">
    <source>
        <dbReference type="Proteomes" id="UP000812277"/>
    </source>
</evidence>
<evidence type="ECO:0008006" key="3">
    <source>
        <dbReference type="Google" id="ProtNLM"/>
    </source>
</evidence>
<proteinExistence type="predicted"/>
<accession>A0ABS7D7P7</accession>
<protein>
    <recommendedName>
        <fullName evidence="3">BppU N-terminal domain-containing protein</fullName>
    </recommendedName>
</protein>
<reference evidence="1 2" key="1">
    <citation type="submission" date="2021-07" db="EMBL/GenBank/DDBJ databases">
        <title>Paenibacillus radiodurans sp. nov., isolated from the southeastern edge of Tengger Desert.</title>
        <authorList>
            <person name="Zhang G."/>
        </authorList>
    </citation>
    <scope>NUCLEOTIDE SEQUENCE [LARGE SCALE GENOMIC DNA]</scope>
    <source>
        <strain evidence="1 2">DT7-4</strain>
    </source>
</reference>
<dbReference type="EMBL" id="JAHZIJ010000009">
    <property type="protein sequence ID" value="MBW7475967.1"/>
    <property type="molecule type" value="Genomic_DNA"/>
</dbReference>
<organism evidence="1 2">
    <name type="scientific">Paenibacillus oenotherae</name>
    <dbReference type="NCBI Taxonomy" id="1435645"/>
    <lineage>
        <taxon>Bacteria</taxon>
        <taxon>Bacillati</taxon>
        <taxon>Bacillota</taxon>
        <taxon>Bacilli</taxon>
        <taxon>Bacillales</taxon>
        <taxon>Paenibacillaceae</taxon>
        <taxon>Paenibacillus</taxon>
    </lineage>
</organism>
<keyword evidence="2" id="KW-1185">Reference proteome</keyword>
<gene>
    <name evidence="1" type="ORF">K0T92_14570</name>
</gene>
<dbReference type="RefSeq" id="WP_219873203.1">
    <property type="nucleotide sequence ID" value="NZ_JAHZIJ010000009.1"/>
</dbReference>
<comment type="caution">
    <text evidence="1">The sequence shown here is derived from an EMBL/GenBank/DDBJ whole genome shotgun (WGS) entry which is preliminary data.</text>
</comment>
<evidence type="ECO:0000313" key="1">
    <source>
        <dbReference type="EMBL" id="MBW7475967.1"/>
    </source>
</evidence>